<dbReference type="Proteomes" id="UP001497472">
    <property type="component" value="Unassembled WGS sequence"/>
</dbReference>
<keyword evidence="2" id="KW-1133">Transmembrane helix</keyword>
<name>A0AAV1JY30_9NEOP</name>
<feature type="region of interest" description="Disordered" evidence="1">
    <location>
        <begin position="93"/>
        <end position="112"/>
    </location>
</feature>
<keyword evidence="2" id="KW-0472">Membrane</keyword>
<evidence type="ECO:0000313" key="4">
    <source>
        <dbReference type="Proteomes" id="UP001497472"/>
    </source>
</evidence>
<sequence length="194" mass="20628">MSLRILSISDWAVEFGSPLTTSEGPEGLGREAMVAYDRMAGSLGGSRSSLITIAFLLLARFFILLMSLFIELVFCSRSFVCSSILVDHASSEGGAGDGGTAVGSEGARKGGRGSNCVVNRGVLGELEIAILYKLFIDFSMITLSSVFKFLEFPSASLPLSNQLFASVCVVWLELMRRDDTGLVVGAESSGVSEF</sequence>
<accession>A0AAV1JY30</accession>
<evidence type="ECO:0000256" key="1">
    <source>
        <dbReference type="SAM" id="MobiDB-lite"/>
    </source>
</evidence>
<evidence type="ECO:0000313" key="3">
    <source>
        <dbReference type="EMBL" id="CAK1553811.1"/>
    </source>
</evidence>
<protein>
    <submittedName>
        <fullName evidence="3">Uncharacterized protein</fullName>
    </submittedName>
</protein>
<dbReference type="AlphaFoldDB" id="A0AAV1JY30"/>
<organism evidence="3 4">
    <name type="scientific">Leptosia nina</name>
    <dbReference type="NCBI Taxonomy" id="320188"/>
    <lineage>
        <taxon>Eukaryota</taxon>
        <taxon>Metazoa</taxon>
        <taxon>Ecdysozoa</taxon>
        <taxon>Arthropoda</taxon>
        <taxon>Hexapoda</taxon>
        <taxon>Insecta</taxon>
        <taxon>Pterygota</taxon>
        <taxon>Neoptera</taxon>
        <taxon>Endopterygota</taxon>
        <taxon>Lepidoptera</taxon>
        <taxon>Glossata</taxon>
        <taxon>Ditrysia</taxon>
        <taxon>Papilionoidea</taxon>
        <taxon>Pieridae</taxon>
        <taxon>Pierinae</taxon>
        <taxon>Leptosia</taxon>
    </lineage>
</organism>
<keyword evidence="2" id="KW-0812">Transmembrane</keyword>
<comment type="caution">
    <text evidence="3">The sequence shown here is derived from an EMBL/GenBank/DDBJ whole genome shotgun (WGS) entry which is preliminary data.</text>
</comment>
<proteinExistence type="predicted"/>
<keyword evidence="4" id="KW-1185">Reference proteome</keyword>
<dbReference type="EMBL" id="CAVLEF010000235">
    <property type="protein sequence ID" value="CAK1553811.1"/>
    <property type="molecule type" value="Genomic_DNA"/>
</dbReference>
<evidence type="ECO:0000256" key="2">
    <source>
        <dbReference type="SAM" id="Phobius"/>
    </source>
</evidence>
<gene>
    <name evidence="3" type="ORF">LNINA_LOCUS12779</name>
</gene>
<reference evidence="3 4" key="1">
    <citation type="submission" date="2023-11" db="EMBL/GenBank/DDBJ databases">
        <authorList>
            <person name="Okamura Y."/>
        </authorList>
    </citation>
    <scope>NUCLEOTIDE SEQUENCE [LARGE SCALE GENOMIC DNA]</scope>
</reference>
<feature type="transmembrane region" description="Helical" evidence="2">
    <location>
        <begin position="48"/>
        <end position="74"/>
    </location>
</feature>